<feature type="transmembrane region" description="Helical" evidence="2">
    <location>
        <begin position="166"/>
        <end position="185"/>
    </location>
</feature>
<feature type="region of interest" description="Disordered" evidence="1">
    <location>
        <begin position="1"/>
        <end position="29"/>
    </location>
</feature>
<evidence type="ECO:0000313" key="4">
    <source>
        <dbReference type="Proteomes" id="UP000186955"/>
    </source>
</evidence>
<evidence type="ECO:0000313" key="3">
    <source>
        <dbReference type="EMBL" id="OKO91476.1"/>
    </source>
</evidence>
<evidence type="ECO:0000256" key="2">
    <source>
        <dbReference type="SAM" id="Phobius"/>
    </source>
</evidence>
<dbReference type="Pfam" id="PF06912">
    <property type="entry name" value="DUF1275"/>
    <property type="match status" value="1"/>
</dbReference>
<keyword evidence="2" id="KW-0812">Transmembrane</keyword>
<feature type="transmembrane region" description="Helical" evidence="2">
    <location>
        <begin position="226"/>
        <end position="243"/>
    </location>
</feature>
<evidence type="ECO:0000256" key="1">
    <source>
        <dbReference type="SAM" id="MobiDB-lite"/>
    </source>
</evidence>
<keyword evidence="2" id="KW-0472">Membrane</keyword>
<dbReference type="PANTHER" id="PTHR37488">
    <property type="entry name" value="DUF1275 DOMAIN-CONTAINING PROTEIN"/>
    <property type="match status" value="1"/>
</dbReference>
<feature type="transmembrane region" description="Helical" evidence="2">
    <location>
        <begin position="128"/>
        <end position="146"/>
    </location>
</feature>
<protein>
    <recommendedName>
        <fullName evidence="5">DUF1275 domain protein</fullName>
    </recommendedName>
</protein>
<feature type="transmembrane region" description="Helical" evidence="2">
    <location>
        <begin position="96"/>
        <end position="116"/>
    </location>
</feature>
<dbReference type="AlphaFoldDB" id="A0A1Q5SUA4"/>
<dbReference type="InterPro" id="IPR010699">
    <property type="entry name" value="DUF1275"/>
</dbReference>
<organism evidence="3 4">
    <name type="scientific">Penicillium subrubescens</name>
    <dbReference type="NCBI Taxonomy" id="1316194"/>
    <lineage>
        <taxon>Eukaryota</taxon>
        <taxon>Fungi</taxon>
        <taxon>Dikarya</taxon>
        <taxon>Ascomycota</taxon>
        <taxon>Pezizomycotina</taxon>
        <taxon>Eurotiomycetes</taxon>
        <taxon>Eurotiomycetidae</taxon>
        <taxon>Eurotiales</taxon>
        <taxon>Aspergillaceae</taxon>
        <taxon>Penicillium</taxon>
    </lineage>
</organism>
<evidence type="ECO:0008006" key="5">
    <source>
        <dbReference type="Google" id="ProtNLM"/>
    </source>
</evidence>
<keyword evidence="4" id="KW-1185">Reference proteome</keyword>
<name>A0A1Q5SUA4_9EURO</name>
<keyword evidence="2" id="KW-1133">Transmembrane helix</keyword>
<comment type="caution">
    <text evidence="3">The sequence shown here is derived from an EMBL/GenBank/DDBJ whole genome shotgun (WGS) entry which is preliminary data.</text>
</comment>
<dbReference type="PANTHER" id="PTHR37488:SF8">
    <property type="entry name" value="DUF1275 DOMAIN PROTEIN (AFU_ORTHOLOGUE AFUA_5G13060)"/>
    <property type="match status" value="1"/>
</dbReference>
<feature type="transmembrane region" description="Helical" evidence="2">
    <location>
        <begin position="249"/>
        <end position="270"/>
    </location>
</feature>
<reference evidence="3 4" key="1">
    <citation type="submission" date="2016-10" db="EMBL/GenBank/DDBJ databases">
        <title>Genome sequence of the ascomycete fungus Penicillium subrubescens.</title>
        <authorList>
            <person name="De Vries R.P."/>
            <person name="Peng M."/>
            <person name="Dilokpimol A."/>
            <person name="Hilden K."/>
            <person name="Makela M.R."/>
            <person name="Grigoriev I."/>
            <person name="Riley R."/>
            <person name="Granchi Z."/>
        </authorList>
    </citation>
    <scope>NUCLEOTIDE SEQUENCE [LARGE SCALE GENOMIC DNA]</scope>
    <source>
        <strain evidence="3 4">CBS 132785</strain>
    </source>
</reference>
<gene>
    <name evidence="3" type="ORF">PENSUB_13088</name>
</gene>
<dbReference type="EMBL" id="MNBE01000747">
    <property type="protein sequence ID" value="OKO91476.1"/>
    <property type="molecule type" value="Genomic_DNA"/>
</dbReference>
<sequence>MEKPSQSSPAAPDLEASPSPQSNKESTLTRRWNQTLDPTNADLVCLLLCFLTGLCDSSAYNAWSCFLGMQTVYLTGNTIFLGLGASNQPASKPWGWLKSLVSIVSFFTGAMIFSVVMRRVGALRRGTLFVSFLTQTILIIIAVALIQADLIPHTSADQSLDGGPLFLELIPIGLLAFQSAGGMTCSRSLGYNEIPTVVLTSVYFDIASDPKITDKPTTNVKRNRRIGGVVFLLIGAIVGGWLSRSSGGMQSALWMAAGIKFVAAIGWLFWKAAVPK</sequence>
<proteinExistence type="predicted"/>
<feature type="compositionally biased region" description="Polar residues" evidence="1">
    <location>
        <begin position="18"/>
        <end position="29"/>
    </location>
</feature>
<accession>A0A1Q5SUA4</accession>
<dbReference type="Proteomes" id="UP000186955">
    <property type="component" value="Unassembled WGS sequence"/>
</dbReference>